<protein>
    <submittedName>
        <fullName evidence="7">Signal transduction histidine kinase</fullName>
    </submittedName>
</protein>
<dbReference type="RefSeq" id="WP_245865928.1">
    <property type="nucleotide sequence ID" value="NZ_FZOW01000012.1"/>
</dbReference>
<feature type="region of interest" description="Disordered" evidence="4">
    <location>
        <begin position="375"/>
        <end position="397"/>
    </location>
</feature>
<evidence type="ECO:0000256" key="2">
    <source>
        <dbReference type="ARBA" id="ARBA00022777"/>
    </source>
</evidence>
<keyword evidence="2 7" id="KW-0418">Kinase</keyword>
<evidence type="ECO:0000259" key="6">
    <source>
        <dbReference type="Pfam" id="PF02518"/>
    </source>
</evidence>
<keyword evidence="5" id="KW-0812">Transmembrane</keyword>
<proteinExistence type="predicted"/>
<dbReference type="EMBL" id="FZOW01000012">
    <property type="protein sequence ID" value="SNT26714.1"/>
    <property type="molecule type" value="Genomic_DNA"/>
</dbReference>
<name>A0A239LAY4_9NOCA</name>
<dbReference type="InterPro" id="IPR050482">
    <property type="entry name" value="Sensor_HK_TwoCompSys"/>
</dbReference>
<dbReference type="SUPFAM" id="SSF55874">
    <property type="entry name" value="ATPase domain of HSP90 chaperone/DNA topoisomerase II/histidine kinase"/>
    <property type="match status" value="1"/>
</dbReference>
<dbReference type="PANTHER" id="PTHR24421">
    <property type="entry name" value="NITRATE/NITRITE SENSOR PROTEIN NARX-RELATED"/>
    <property type="match status" value="1"/>
</dbReference>
<feature type="transmembrane region" description="Helical" evidence="5">
    <location>
        <begin position="57"/>
        <end position="77"/>
    </location>
</feature>
<dbReference type="Proteomes" id="UP000198327">
    <property type="component" value="Unassembled WGS sequence"/>
</dbReference>
<keyword evidence="1" id="KW-0808">Transferase</keyword>
<dbReference type="Gene3D" id="3.30.565.10">
    <property type="entry name" value="Histidine kinase-like ATPase, C-terminal domain"/>
    <property type="match status" value="1"/>
</dbReference>
<gene>
    <name evidence="7" type="ORF">SAMN05421642_112113</name>
</gene>
<reference evidence="8" key="1">
    <citation type="submission" date="2017-06" db="EMBL/GenBank/DDBJ databases">
        <authorList>
            <person name="Varghese N."/>
            <person name="Submissions S."/>
        </authorList>
    </citation>
    <scope>NUCLEOTIDE SEQUENCE [LARGE SCALE GENOMIC DNA]</scope>
    <source>
        <strain evidence="8">JCM 23211</strain>
    </source>
</reference>
<evidence type="ECO:0000313" key="7">
    <source>
        <dbReference type="EMBL" id="SNT26714.1"/>
    </source>
</evidence>
<evidence type="ECO:0000256" key="5">
    <source>
        <dbReference type="SAM" id="Phobius"/>
    </source>
</evidence>
<feature type="domain" description="Histidine kinase/HSP90-like ATPase" evidence="6">
    <location>
        <begin position="306"/>
        <end position="396"/>
    </location>
</feature>
<keyword evidence="5" id="KW-0472">Membrane</keyword>
<dbReference type="STRING" id="398843.A3K89_09780"/>
<evidence type="ECO:0000313" key="8">
    <source>
        <dbReference type="Proteomes" id="UP000198327"/>
    </source>
</evidence>
<dbReference type="PANTHER" id="PTHR24421:SF61">
    <property type="entry name" value="OXYGEN SENSOR HISTIDINE KINASE NREB"/>
    <property type="match status" value="1"/>
</dbReference>
<feature type="transmembrane region" description="Helical" evidence="5">
    <location>
        <begin position="124"/>
        <end position="144"/>
    </location>
</feature>
<sequence>MNRDFESATVDRDNTAEHSSSDRLLRTFARFIAAGYLIYLVMLFPEIVRTSAFTASWWTPVSSVAVFGTGLAMGLASMLPDTKWVRIAAATAAFTYLAAALSWWTAWNGSLDPNGLPLATFPGVAGLAAGCVFSGWLAFTYLTAAVTSVQLSQYALRSTLVETPLFAELVFGLVFCSVFLAATIGAFRTARILDATIDATHRQASATAAVSARAVERERFDALIHDGVLSTLLAVARQGRTDGVVQQAERTLAQLDSLRAHGSVTEFDADETVAHLRSAATTVDEHITVTVVTTTDGRYVADAVRTLGAALSEAVRNSVRHGGDDASRTVAIGVDTDLLDVVVRDDGSGFDPAHVPPHRLGIAVSIHGRMNSLPGGSSRLDSAPGAGTTVHLSWVPR</sequence>
<feature type="transmembrane region" description="Helical" evidence="5">
    <location>
        <begin position="165"/>
        <end position="187"/>
    </location>
</feature>
<evidence type="ECO:0000256" key="4">
    <source>
        <dbReference type="SAM" id="MobiDB-lite"/>
    </source>
</evidence>
<dbReference type="AlphaFoldDB" id="A0A239LAY4"/>
<keyword evidence="8" id="KW-1185">Reference proteome</keyword>
<organism evidence="7 8">
    <name type="scientific">Rhodococcoides kyotonense</name>
    <dbReference type="NCBI Taxonomy" id="398843"/>
    <lineage>
        <taxon>Bacteria</taxon>
        <taxon>Bacillati</taxon>
        <taxon>Actinomycetota</taxon>
        <taxon>Actinomycetes</taxon>
        <taxon>Mycobacteriales</taxon>
        <taxon>Nocardiaceae</taxon>
        <taxon>Rhodococcoides</taxon>
    </lineage>
</organism>
<keyword evidence="5" id="KW-1133">Transmembrane helix</keyword>
<keyword evidence="3" id="KW-0902">Two-component regulatory system</keyword>
<accession>A0A239LAY4</accession>
<dbReference type="GO" id="GO:0016301">
    <property type="term" value="F:kinase activity"/>
    <property type="evidence" value="ECO:0007669"/>
    <property type="project" value="UniProtKB-KW"/>
</dbReference>
<evidence type="ECO:0000256" key="3">
    <source>
        <dbReference type="ARBA" id="ARBA00023012"/>
    </source>
</evidence>
<dbReference type="InterPro" id="IPR003594">
    <property type="entry name" value="HATPase_dom"/>
</dbReference>
<dbReference type="Pfam" id="PF02518">
    <property type="entry name" value="HATPase_c"/>
    <property type="match status" value="1"/>
</dbReference>
<dbReference type="GO" id="GO:0000160">
    <property type="term" value="P:phosphorelay signal transduction system"/>
    <property type="evidence" value="ECO:0007669"/>
    <property type="project" value="UniProtKB-KW"/>
</dbReference>
<dbReference type="InterPro" id="IPR036890">
    <property type="entry name" value="HATPase_C_sf"/>
</dbReference>
<feature type="transmembrane region" description="Helical" evidence="5">
    <location>
        <begin position="84"/>
        <end position="104"/>
    </location>
</feature>
<feature type="transmembrane region" description="Helical" evidence="5">
    <location>
        <begin position="28"/>
        <end position="45"/>
    </location>
</feature>
<evidence type="ECO:0000256" key="1">
    <source>
        <dbReference type="ARBA" id="ARBA00022679"/>
    </source>
</evidence>